<dbReference type="CDD" id="cd14748">
    <property type="entry name" value="PBP2_UgpB"/>
    <property type="match status" value="1"/>
</dbReference>
<keyword evidence="2" id="KW-0813">Transport</keyword>
<keyword evidence="1" id="KW-0732">Signal</keyword>
<evidence type="ECO:0000313" key="2">
    <source>
        <dbReference type="EMBL" id="MBP1992929.1"/>
    </source>
</evidence>
<keyword evidence="2" id="KW-0762">Sugar transport</keyword>
<dbReference type="InterPro" id="IPR006059">
    <property type="entry name" value="SBP"/>
</dbReference>
<dbReference type="Gene3D" id="3.40.190.10">
    <property type="entry name" value="Periplasmic binding protein-like II"/>
    <property type="match status" value="1"/>
</dbReference>
<accession>A0ABS4IZB0</accession>
<feature type="signal peptide" evidence="1">
    <location>
        <begin position="1"/>
        <end position="24"/>
    </location>
</feature>
<evidence type="ECO:0000313" key="3">
    <source>
        <dbReference type="Proteomes" id="UP001519287"/>
    </source>
</evidence>
<organism evidence="2 3">
    <name type="scientific">Paenibacillus eucommiae</name>
    <dbReference type="NCBI Taxonomy" id="1355755"/>
    <lineage>
        <taxon>Bacteria</taxon>
        <taxon>Bacillati</taxon>
        <taxon>Bacillota</taxon>
        <taxon>Bacilli</taxon>
        <taxon>Bacillales</taxon>
        <taxon>Paenibacillaceae</taxon>
        <taxon>Paenibacillus</taxon>
    </lineage>
</organism>
<dbReference type="InterPro" id="IPR050490">
    <property type="entry name" value="Bact_solute-bd_prot1"/>
</dbReference>
<name>A0ABS4IZB0_9BACL</name>
<sequence>MRNQSLNMKKAMLLVMCLVFICIAAGCSSSSSAEKETGSKPTADNKDKVKLEFYYGLGGKLGDTMSKIIQDFNSSSTKYEVVPVIQGNYSETLQKLQASLAANKPPALAINGYPEFTKLAKNEVLLPLDAYINQPEYNKDDILLLDQGNYNNAVLGVPSFVSTQMMYYRKDIFDKYNIDYNALESFEQLADAAKTIKEKEGINGWSIMWYAEHMIDYARSAGGDIASEDGKTITIDSEEWIYAWDSIRKWIHEDKTMNTVYGGNGWEWWYKTIDGVMNGKSAGYTGSSGDGGDLDFTKVATGMQKGLHGSKPRPVAVSVMFNLFKDSPKEQQEGAWEFVKYFSEAEQTAYWAVETGYIPIRDSAVNTEIYQNKLKENPYLSVPLEQAKTNGIAPYVDPTGGKIYAEIELAKDEVLIGNKPAAEVLKEAKKKAQNELDKVLNQK</sequence>
<feature type="chain" id="PRO_5045088781" evidence="1">
    <location>
        <begin position="25"/>
        <end position="443"/>
    </location>
</feature>
<comment type="caution">
    <text evidence="2">The sequence shown here is derived from an EMBL/GenBank/DDBJ whole genome shotgun (WGS) entry which is preliminary data.</text>
</comment>
<evidence type="ECO:0000256" key="1">
    <source>
        <dbReference type="SAM" id="SignalP"/>
    </source>
</evidence>
<dbReference type="PANTHER" id="PTHR43649">
    <property type="entry name" value="ARABINOSE-BINDING PROTEIN-RELATED"/>
    <property type="match status" value="1"/>
</dbReference>
<keyword evidence="3" id="KW-1185">Reference proteome</keyword>
<dbReference type="PANTHER" id="PTHR43649:SF12">
    <property type="entry name" value="DIACETYLCHITOBIOSE BINDING PROTEIN DASA"/>
    <property type="match status" value="1"/>
</dbReference>
<gene>
    <name evidence="2" type="ORF">J2Z66_004546</name>
</gene>
<proteinExistence type="predicted"/>
<dbReference type="SUPFAM" id="SSF53850">
    <property type="entry name" value="Periplasmic binding protein-like II"/>
    <property type="match status" value="1"/>
</dbReference>
<reference evidence="2 3" key="1">
    <citation type="submission" date="2021-03" db="EMBL/GenBank/DDBJ databases">
        <title>Genomic Encyclopedia of Type Strains, Phase IV (KMG-IV): sequencing the most valuable type-strain genomes for metagenomic binning, comparative biology and taxonomic classification.</title>
        <authorList>
            <person name="Goeker M."/>
        </authorList>
    </citation>
    <scope>NUCLEOTIDE SEQUENCE [LARGE SCALE GENOMIC DNA]</scope>
    <source>
        <strain evidence="2 3">DSM 26048</strain>
    </source>
</reference>
<dbReference type="Proteomes" id="UP001519287">
    <property type="component" value="Unassembled WGS sequence"/>
</dbReference>
<dbReference type="EMBL" id="JAGGLB010000016">
    <property type="protein sequence ID" value="MBP1992929.1"/>
    <property type="molecule type" value="Genomic_DNA"/>
</dbReference>
<protein>
    <submittedName>
        <fullName evidence="2">Multiple sugar transport system substrate-binding protein</fullName>
    </submittedName>
</protein>
<dbReference type="PROSITE" id="PS51257">
    <property type="entry name" value="PROKAR_LIPOPROTEIN"/>
    <property type="match status" value="1"/>
</dbReference>
<dbReference type="RefSeq" id="WP_312894698.1">
    <property type="nucleotide sequence ID" value="NZ_JAGGLB010000016.1"/>
</dbReference>
<dbReference type="Pfam" id="PF13416">
    <property type="entry name" value="SBP_bac_8"/>
    <property type="match status" value="1"/>
</dbReference>